<dbReference type="Pfam" id="PF00271">
    <property type="entry name" value="Helicase_C"/>
    <property type="match status" value="1"/>
</dbReference>
<evidence type="ECO:0000256" key="5">
    <source>
        <dbReference type="ARBA" id="ARBA00022801"/>
    </source>
</evidence>
<evidence type="ECO:0000256" key="6">
    <source>
        <dbReference type="ARBA" id="ARBA00022806"/>
    </source>
</evidence>
<dbReference type="GO" id="GO:0005737">
    <property type="term" value="C:cytoplasm"/>
    <property type="evidence" value="ECO:0007669"/>
    <property type="project" value="UniProtKB-SubCell"/>
</dbReference>
<keyword evidence="8 13" id="KW-0238">DNA-binding</keyword>
<protein>
    <recommendedName>
        <fullName evidence="12 13">Transcription-repair-coupling factor</fullName>
        <shortName evidence="13">TRCF</shortName>
        <ecNumber evidence="13">3.6.4.-</ecNumber>
    </recommendedName>
</protein>
<keyword evidence="5 13" id="KW-0378">Hydrolase</keyword>
<keyword evidence="6" id="KW-0347">Helicase</keyword>
<comment type="similarity">
    <text evidence="10 13">In the N-terminal section; belongs to the UvrB family.</text>
</comment>
<dbReference type="SMART" id="SM00490">
    <property type="entry name" value="HELICc"/>
    <property type="match status" value="1"/>
</dbReference>
<dbReference type="GO" id="GO:0016787">
    <property type="term" value="F:hydrolase activity"/>
    <property type="evidence" value="ECO:0007669"/>
    <property type="project" value="UniProtKB-KW"/>
</dbReference>
<accession>A0AA41WE21</accession>
<dbReference type="SMART" id="SM00487">
    <property type="entry name" value="DEXDc"/>
    <property type="match status" value="1"/>
</dbReference>
<dbReference type="SUPFAM" id="SSF143517">
    <property type="entry name" value="TRCF domain-like"/>
    <property type="match status" value="1"/>
</dbReference>
<evidence type="ECO:0000259" key="15">
    <source>
        <dbReference type="PROSITE" id="PS51194"/>
    </source>
</evidence>
<sequence>MTLAHITAQLVDDPWHRELAESLRALGEGQVLEVEGIPAAARAPVLATLIRRLQCPFLLLTARHDQAFELQDTLATYLPAGQSPLLWPAPETLPYDLLAPDRAASAERVALLRRLATDPSAVVIAPVRALTQLLSPPETLWSQAIEFRVGETLSLRAFLAHLLASGYQRAAVVSAPGQFSHRGGIVDLWPPGSRLALRLELFGDEIESIRRFDPDTQRSVERVQAATVLPPVEIDQSRLAEAVERLRRIDTGSLRPEVLAEWERLLAQLERGEMTPGPELFAPFFLNRPVSLLDYLPEPHLVVVVDPGAVYLALEQIDVQAQELRATLEESGELPQDLPLPYHPLERVLERVESTRQLLLGSRPPQWPARDIAASAAQDGYTTDLPNLAGRLGHLPKLVEEFTAGGWRLVLASEQRDRLTELLEEHGIFPRVQKESPAGLDGQGAPPLEPGTIEVARERLSGGWKHTGQRILVLSDREIFGYRRAVRRPAGRPRATSADLLQRLKPGSYVVHVEHGIARYGGLVTLEISGVTREYLLLEYADNDRLYLPVDQLDRITLYESFDGEPALTLLGSPEWSRIKRRVRQAVRELAFDLLQLYAAREAAVGHAFSPDTAWDHELEESFPYEETPDQLRAIQEIKADMERPRPMDRLLCGDVGFGKTEVAVRAAFKAVNDGFQVAVLVPTTVLALQHYTTFQQRLAPFPVRVEMLSRLRSRQEQAEIVEAIARGEVDIVIGTHRLLQRDVRFKRLGLVIIDEEQRFGVAHKEHFKRLRTNVDVLTMTATPIPRTLYLALSGIRDLSVINTPPLDRAPVRTFVTPARDTVIREAILREIARGGQVYVVHNRVQSIGHLAGHLQHLVPEARFAIAHGQMPEDELERVILAFIRQEFDVLVCTTIIESGVDIPNVNTIIIDQAHMLGLTQLYQLRGRVGRSYQRAYAYLLYNDRKPLSKEAQARLEAIQEATELGAGFQIALRDLEIRGAGNVLGPEQSGHIAAVGFELYTQLLARAVEEIKQGRPIEEPTSVTIDLPVEATIPESYCGDEAVRMSLYQRFARIRTLGELRELVDELVDRFGPLPAPVERMVDLARLRVRANGIGITSILERDGEVYIRPVIGTRLDQGALRRQLGAGVYVTPHQVRLVAARLATDVWQAVVAVLDAIEEANATLLLSAG</sequence>
<keyword evidence="17" id="KW-1185">Reference proteome</keyword>
<dbReference type="EC" id="3.6.4.-" evidence="13"/>
<dbReference type="FunFam" id="3.40.50.300:FF:000546">
    <property type="entry name" value="Transcription-repair-coupling factor"/>
    <property type="match status" value="1"/>
</dbReference>
<evidence type="ECO:0000256" key="2">
    <source>
        <dbReference type="ARBA" id="ARBA00022490"/>
    </source>
</evidence>
<dbReference type="Gene3D" id="3.30.2060.10">
    <property type="entry name" value="Penicillin-binding protein 1b domain"/>
    <property type="match status" value="1"/>
</dbReference>
<dbReference type="PROSITE" id="PS51192">
    <property type="entry name" value="HELICASE_ATP_BIND_1"/>
    <property type="match status" value="1"/>
</dbReference>
<dbReference type="Pfam" id="PF17757">
    <property type="entry name" value="UvrB_inter"/>
    <property type="match status" value="1"/>
</dbReference>
<evidence type="ECO:0000256" key="8">
    <source>
        <dbReference type="ARBA" id="ARBA00023125"/>
    </source>
</evidence>
<comment type="function">
    <text evidence="13">Couples transcription and DNA repair by recognizing RNA polymerase (RNAP) stalled at DNA lesions. Mediates ATP-dependent release of RNAP and its truncated transcript from the DNA, and recruitment of nucleotide excision repair machinery to the damaged site.</text>
</comment>
<dbReference type="GO" id="GO:0005524">
    <property type="term" value="F:ATP binding"/>
    <property type="evidence" value="ECO:0007669"/>
    <property type="project" value="UniProtKB-UniRule"/>
</dbReference>
<proteinExistence type="inferred from homology"/>
<dbReference type="GO" id="GO:0000716">
    <property type="term" value="P:transcription-coupled nucleotide-excision repair, DNA damage recognition"/>
    <property type="evidence" value="ECO:0007669"/>
    <property type="project" value="UniProtKB-UniRule"/>
</dbReference>
<dbReference type="GO" id="GO:0006355">
    <property type="term" value="P:regulation of DNA-templated transcription"/>
    <property type="evidence" value="ECO:0007669"/>
    <property type="project" value="UniProtKB-UniRule"/>
</dbReference>
<dbReference type="InterPro" id="IPR005118">
    <property type="entry name" value="TRCF_C"/>
</dbReference>
<dbReference type="PROSITE" id="PS51194">
    <property type="entry name" value="HELICASE_CTER"/>
    <property type="match status" value="1"/>
</dbReference>
<comment type="caution">
    <text evidence="16">The sequence shown here is derived from an EMBL/GenBank/DDBJ whole genome shotgun (WGS) entry which is preliminary data.</text>
</comment>
<evidence type="ECO:0000313" key="16">
    <source>
        <dbReference type="EMBL" id="MCM8748325.1"/>
    </source>
</evidence>
<dbReference type="InterPro" id="IPR036101">
    <property type="entry name" value="CarD-like/TRCF_RID_sf"/>
</dbReference>
<dbReference type="CDD" id="cd17991">
    <property type="entry name" value="DEXHc_TRCF"/>
    <property type="match status" value="1"/>
</dbReference>
<organism evidence="16 17">
    <name type="scientific">Thermalbibacter longus</name>
    <dbReference type="NCBI Taxonomy" id="2951981"/>
    <lineage>
        <taxon>Bacteria</taxon>
        <taxon>Pseudomonadati</taxon>
        <taxon>Thermomicrobiota</taxon>
        <taxon>Thermomicrobia</taxon>
        <taxon>Thermomicrobiales</taxon>
        <taxon>Thermomicrobiaceae</taxon>
        <taxon>Thermalbibacter</taxon>
    </lineage>
</organism>
<evidence type="ECO:0000256" key="13">
    <source>
        <dbReference type="HAMAP-Rule" id="MF_00969"/>
    </source>
</evidence>
<evidence type="ECO:0000259" key="14">
    <source>
        <dbReference type="PROSITE" id="PS51192"/>
    </source>
</evidence>
<dbReference type="Pfam" id="PF02559">
    <property type="entry name" value="CarD_TRCF_RID"/>
    <property type="match status" value="1"/>
</dbReference>
<dbReference type="PANTHER" id="PTHR47964">
    <property type="entry name" value="ATP-DEPENDENT DNA HELICASE HOMOLOG RECG, CHLOROPLASTIC"/>
    <property type="match status" value="1"/>
</dbReference>
<dbReference type="Pfam" id="PF03461">
    <property type="entry name" value="TRCF"/>
    <property type="match status" value="1"/>
</dbReference>
<dbReference type="InterPro" id="IPR041471">
    <property type="entry name" value="UvrB_inter"/>
</dbReference>
<feature type="domain" description="Helicase ATP-binding" evidence="14">
    <location>
        <begin position="641"/>
        <end position="802"/>
    </location>
</feature>
<gene>
    <name evidence="13 16" type="primary">mfd</name>
    <name evidence="16" type="ORF">NET02_04140</name>
</gene>
<name>A0AA41WE21_9BACT</name>
<dbReference type="Gene3D" id="3.90.1150.50">
    <property type="entry name" value="Transcription-repair-coupling factor, D7 domain"/>
    <property type="match status" value="1"/>
</dbReference>
<dbReference type="Gene3D" id="2.40.10.170">
    <property type="match status" value="1"/>
</dbReference>
<evidence type="ECO:0000256" key="11">
    <source>
        <dbReference type="ARBA" id="ARBA00061399"/>
    </source>
</evidence>
<dbReference type="EMBL" id="JAMSLR010000002">
    <property type="protein sequence ID" value="MCM8748325.1"/>
    <property type="molecule type" value="Genomic_DNA"/>
</dbReference>
<dbReference type="HAMAP" id="MF_00969">
    <property type="entry name" value="TRCF"/>
    <property type="match status" value="1"/>
</dbReference>
<dbReference type="SMART" id="SM00982">
    <property type="entry name" value="TRCF"/>
    <property type="match status" value="1"/>
</dbReference>
<evidence type="ECO:0000256" key="12">
    <source>
        <dbReference type="ARBA" id="ARBA00070128"/>
    </source>
</evidence>
<keyword evidence="3 13" id="KW-0547">Nucleotide-binding</keyword>
<evidence type="ECO:0000313" key="17">
    <source>
        <dbReference type="Proteomes" id="UP001165306"/>
    </source>
</evidence>
<dbReference type="InterPro" id="IPR011545">
    <property type="entry name" value="DEAD/DEAH_box_helicase_dom"/>
</dbReference>
<dbReference type="SUPFAM" id="SSF141259">
    <property type="entry name" value="CarD-like"/>
    <property type="match status" value="1"/>
</dbReference>
<dbReference type="InterPro" id="IPR047112">
    <property type="entry name" value="RecG/Mfd"/>
</dbReference>
<dbReference type="SMART" id="SM01058">
    <property type="entry name" value="CarD_TRCF"/>
    <property type="match status" value="1"/>
</dbReference>
<dbReference type="SUPFAM" id="SSF52540">
    <property type="entry name" value="P-loop containing nucleoside triphosphate hydrolases"/>
    <property type="match status" value="4"/>
</dbReference>
<dbReference type="InterPro" id="IPR004576">
    <property type="entry name" value="Mfd"/>
</dbReference>
<keyword evidence="4 13" id="KW-0227">DNA damage</keyword>
<comment type="subcellular location">
    <subcellularLocation>
        <location evidence="1 13">Cytoplasm</location>
    </subcellularLocation>
</comment>
<keyword evidence="9 13" id="KW-0234">DNA repair</keyword>
<comment type="similarity">
    <text evidence="11 13">In the C-terminal section; belongs to the helicase family. RecG subfamily.</text>
</comment>
<dbReference type="Proteomes" id="UP001165306">
    <property type="component" value="Unassembled WGS sequence"/>
</dbReference>
<dbReference type="Gene3D" id="3.40.50.11180">
    <property type="match status" value="1"/>
</dbReference>
<evidence type="ECO:0000256" key="4">
    <source>
        <dbReference type="ARBA" id="ARBA00022763"/>
    </source>
</evidence>
<reference evidence="16" key="1">
    <citation type="submission" date="2022-06" db="EMBL/GenBank/DDBJ databases">
        <title>CFH 74404 Thermomicrobiaceae sp.</title>
        <authorList>
            <person name="Ming H."/>
            <person name="Li W.-J."/>
            <person name="Zhao Z."/>
        </authorList>
    </citation>
    <scope>NUCLEOTIDE SEQUENCE</scope>
    <source>
        <strain evidence="16">CFH 74404</strain>
    </source>
</reference>
<dbReference type="GO" id="GO:0003684">
    <property type="term" value="F:damaged DNA binding"/>
    <property type="evidence" value="ECO:0007669"/>
    <property type="project" value="InterPro"/>
</dbReference>
<dbReference type="GO" id="GO:0003678">
    <property type="term" value="F:DNA helicase activity"/>
    <property type="evidence" value="ECO:0007669"/>
    <property type="project" value="TreeGrafter"/>
</dbReference>
<dbReference type="InterPro" id="IPR001650">
    <property type="entry name" value="Helicase_C-like"/>
</dbReference>
<dbReference type="AlphaFoldDB" id="A0AA41WE21"/>
<dbReference type="RefSeq" id="WP_284056106.1">
    <property type="nucleotide sequence ID" value="NZ_JAMSLR010000002.1"/>
</dbReference>
<keyword evidence="7 13" id="KW-0067">ATP-binding</keyword>
<dbReference type="Gene3D" id="3.40.50.300">
    <property type="entry name" value="P-loop containing nucleotide triphosphate hydrolases"/>
    <property type="match status" value="2"/>
</dbReference>
<dbReference type="Pfam" id="PF00270">
    <property type="entry name" value="DEAD"/>
    <property type="match status" value="1"/>
</dbReference>
<dbReference type="InterPro" id="IPR003711">
    <property type="entry name" value="CarD-like/TRCF_RID"/>
</dbReference>
<dbReference type="PANTHER" id="PTHR47964:SF1">
    <property type="entry name" value="ATP-DEPENDENT DNA HELICASE HOMOLOG RECG, CHLOROPLASTIC"/>
    <property type="match status" value="1"/>
</dbReference>
<evidence type="ECO:0000256" key="1">
    <source>
        <dbReference type="ARBA" id="ARBA00004496"/>
    </source>
</evidence>
<dbReference type="InterPro" id="IPR037235">
    <property type="entry name" value="TRCF-like_C_D7"/>
</dbReference>
<evidence type="ECO:0000256" key="7">
    <source>
        <dbReference type="ARBA" id="ARBA00022840"/>
    </source>
</evidence>
<evidence type="ECO:0000256" key="3">
    <source>
        <dbReference type="ARBA" id="ARBA00022741"/>
    </source>
</evidence>
<dbReference type="NCBIfam" id="TIGR00580">
    <property type="entry name" value="mfd"/>
    <property type="match status" value="1"/>
</dbReference>
<evidence type="ECO:0000256" key="9">
    <source>
        <dbReference type="ARBA" id="ARBA00023204"/>
    </source>
</evidence>
<feature type="domain" description="Helicase C-terminal" evidence="15">
    <location>
        <begin position="823"/>
        <end position="977"/>
    </location>
</feature>
<dbReference type="InterPro" id="IPR027417">
    <property type="entry name" value="P-loop_NTPase"/>
</dbReference>
<evidence type="ECO:0000256" key="10">
    <source>
        <dbReference type="ARBA" id="ARBA00061104"/>
    </source>
</evidence>
<keyword evidence="2 13" id="KW-0963">Cytoplasm</keyword>
<dbReference type="InterPro" id="IPR014001">
    <property type="entry name" value="Helicase_ATP-bd"/>
</dbReference>